<keyword evidence="5" id="KW-1015">Disulfide bond</keyword>
<reference evidence="10 11" key="1">
    <citation type="submission" date="2023-07" db="EMBL/GenBank/DDBJ databases">
        <title>Bacillus lucianemedeirus sp. nov, a new species isolated from an immunobiological production facility.</title>
        <authorList>
            <person name="Costa L.V."/>
            <person name="Miranda R.V.S.L."/>
            <person name="Brandao M.L.L."/>
            <person name="Reis C.M.F."/>
            <person name="Frazao A.M."/>
            <person name="Cruz F.V."/>
            <person name="Baio P.V.P."/>
            <person name="Veras J.F.C."/>
            <person name="Ramos J.N."/>
            <person name="Vieira V."/>
        </authorList>
    </citation>
    <scope>NUCLEOTIDE SEQUENCE [LARGE SCALE GENOMIC DNA]</scope>
    <source>
        <strain evidence="10 11">B190/17</strain>
    </source>
</reference>
<dbReference type="InterPro" id="IPR017937">
    <property type="entry name" value="Thioredoxin_CS"/>
</dbReference>
<sequence length="113" mass="12604">MCNFRRFFEMAIVKATDQNFTDETASGLVLADFWAPWCGPCKMIAPVLEELDTELAEKVKIVKIDVDENQETAGKFGVMSIPTLILFKDGQPVDKVIGFQPKEALAELVNKHA</sequence>
<protein>
    <recommendedName>
        <fullName evidence="2 7">Thioredoxin</fullName>
    </recommendedName>
</protein>
<dbReference type="RefSeq" id="WP_404314617.1">
    <property type="nucleotide sequence ID" value="NZ_JAUIYO010000001.1"/>
</dbReference>
<evidence type="ECO:0000313" key="10">
    <source>
        <dbReference type="EMBL" id="MFK2824564.1"/>
    </source>
</evidence>
<comment type="similarity">
    <text evidence="1 8">Belongs to the thioredoxin family.</text>
</comment>
<dbReference type="PANTHER" id="PTHR45663">
    <property type="entry name" value="GEO12009P1"/>
    <property type="match status" value="1"/>
</dbReference>
<dbReference type="CDD" id="cd02947">
    <property type="entry name" value="TRX_family"/>
    <property type="match status" value="1"/>
</dbReference>
<evidence type="ECO:0000256" key="2">
    <source>
        <dbReference type="ARBA" id="ARBA00020570"/>
    </source>
</evidence>
<evidence type="ECO:0000256" key="7">
    <source>
        <dbReference type="NCBIfam" id="TIGR01068"/>
    </source>
</evidence>
<proteinExistence type="inferred from homology"/>
<evidence type="ECO:0000256" key="8">
    <source>
        <dbReference type="PIRNR" id="PIRNR000077"/>
    </source>
</evidence>
<dbReference type="InterPro" id="IPR005746">
    <property type="entry name" value="Thioredoxin"/>
</dbReference>
<comment type="caution">
    <text evidence="10">The sequence shown here is derived from an EMBL/GenBank/DDBJ whole genome shotgun (WGS) entry which is preliminary data.</text>
</comment>
<feature type="domain" description="Thioredoxin" evidence="9">
    <location>
        <begin position="9"/>
        <end position="113"/>
    </location>
</feature>
<dbReference type="Gene3D" id="3.40.30.10">
    <property type="entry name" value="Glutaredoxin"/>
    <property type="match status" value="1"/>
</dbReference>
<evidence type="ECO:0000259" key="9">
    <source>
        <dbReference type="PROSITE" id="PS51352"/>
    </source>
</evidence>
<dbReference type="PANTHER" id="PTHR45663:SF11">
    <property type="entry name" value="GEO12009P1"/>
    <property type="match status" value="1"/>
</dbReference>
<accession>A0ABW8I510</accession>
<dbReference type="PRINTS" id="PR00421">
    <property type="entry name" value="THIOREDOXIN"/>
</dbReference>
<dbReference type="EMBL" id="JAUIYO010000001">
    <property type="protein sequence ID" value="MFK2824564.1"/>
    <property type="molecule type" value="Genomic_DNA"/>
</dbReference>
<keyword evidence="4" id="KW-0249">Electron transport</keyword>
<evidence type="ECO:0000256" key="3">
    <source>
        <dbReference type="ARBA" id="ARBA00022448"/>
    </source>
</evidence>
<dbReference type="Proteomes" id="UP001619911">
    <property type="component" value="Unassembled WGS sequence"/>
</dbReference>
<dbReference type="InterPro" id="IPR013766">
    <property type="entry name" value="Thioredoxin_domain"/>
</dbReference>
<keyword evidence="6" id="KW-0676">Redox-active center</keyword>
<keyword evidence="11" id="KW-1185">Reference proteome</keyword>
<evidence type="ECO:0000313" key="11">
    <source>
        <dbReference type="Proteomes" id="UP001619911"/>
    </source>
</evidence>
<organism evidence="10 11">
    <name type="scientific">Bacillus lumedeiriae</name>
    <dbReference type="NCBI Taxonomy" id="3058829"/>
    <lineage>
        <taxon>Bacteria</taxon>
        <taxon>Bacillati</taxon>
        <taxon>Bacillota</taxon>
        <taxon>Bacilli</taxon>
        <taxon>Bacillales</taxon>
        <taxon>Bacillaceae</taxon>
        <taxon>Bacillus</taxon>
    </lineage>
</organism>
<evidence type="ECO:0000256" key="5">
    <source>
        <dbReference type="ARBA" id="ARBA00023157"/>
    </source>
</evidence>
<dbReference type="SUPFAM" id="SSF52833">
    <property type="entry name" value="Thioredoxin-like"/>
    <property type="match status" value="1"/>
</dbReference>
<dbReference type="Pfam" id="PF00085">
    <property type="entry name" value="Thioredoxin"/>
    <property type="match status" value="1"/>
</dbReference>
<dbReference type="PROSITE" id="PS51352">
    <property type="entry name" value="THIOREDOXIN_2"/>
    <property type="match status" value="1"/>
</dbReference>
<dbReference type="PROSITE" id="PS00194">
    <property type="entry name" value="THIOREDOXIN_1"/>
    <property type="match status" value="1"/>
</dbReference>
<dbReference type="NCBIfam" id="TIGR01068">
    <property type="entry name" value="thioredoxin"/>
    <property type="match status" value="1"/>
</dbReference>
<evidence type="ECO:0000256" key="6">
    <source>
        <dbReference type="ARBA" id="ARBA00023284"/>
    </source>
</evidence>
<keyword evidence="3" id="KW-0813">Transport</keyword>
<gene>
    <name evidence="10" type="primary">trxA</name>
    <name evidence="10" type="ORF">QYG89_02480</name>
</gene>
<dbReference type="InterPro" id="IPR036249">
    <property type="entry name" value="Thioredoxin-like_sf"/>
</dbReference>
<name>A0ABW8I510_9BACI</name>
<evidence type="ECO:0000256" key="1">
    <source>
        <dbReference type="ARBA" id="ARBA00008987"/>
    </source>
</evidence>
<dbReference type="PIRSF" id="PIRSF000077">
    <property type="entry name" value="Thioredoxin"/>
    <property type="match status" value="1"/>
</dbReference>
<evidence type="ECO:0000256" key="4">
    <source>
        <dbReference type="ARBA" id="ARBA00022982"/>
    </source>
</evidence>